<dbReference type="EMBL" id="QSSQ01000005">
    <property type="protein sequence ID" value="RGM06385.1"/>
    <property type="molecule type" value="Genomic_DNA"/>
</dbReference>
<protein>
    <submittedName>
        <fullName evidence="8">ABC transporter permease</fullName>
    </submittedName>
    <submittedName>
        <fullName evidence="7">Ribose ABC transporter</fullName>
    </submittedName>
</protein>
<organism evidence="7 10">
    <name type="scientific">Hungatella hathewayi</name>
    <dbReference type="NCBI Taxonomy" id="154046"/>
    <lineage>
        <taxon>Bacteria</taxon>
        <taxon>Bacillati</taxon>
        <taxon>Bacillota</taxon>
        <taxon>Clostridia</taxon>
        <taxon>Lachnospirales</taxon>
        <taxon>Lachnospiraceae</taxon>
        <taxon>Hungatella</taxon>
    </lineage>
</organism>
<dbReference type="GO" id="GO:0005886">
    <property type="term" value="C:plasma membrane"/>
    <property type="evidence" value="ECO:0007669"/>
    <property type="project" value="UniProtKB-SubCell"/>
</dbReference>
<keyword evidence="3 6" id="KW-0812">Transmembrane</keyword>
<reference evidence="7 10" key="1">
    <citation type="submission" date="2015-09" db="EMBL/GenBank/DDBJ databases">
        <authorList>
            <consortium name="Pathogen Informatics"/>
        </authorList>
    </citation>
    <scope>NUCLEOTIDE SEQUENCE [LARGE SCALE GENOMIC DNA]</scope>
    <source>
        <strain evidence="7 10">2789STDY5608850</strain>
    </source>
</reference>
<evidence type="ECO:0000313" key="10">
    <source>
        <dbReference type="Proteomes" id="UP000095651"/>
    </source>
</evidence>
<evidence type="ECO:0000256" key="2">
    <source>
        <dbReference type="ARBA" id="ARBA00022475"/>
    </source>
</evidence>
<evidence type="ECO:0000256" key="6">
    <source>
        <dbReference type="SAM" id="Phobius"/>
    </source>
</evidence>
<accession>A0A174JUV1</accession>
<dbReference type="PANTHER" id="PTHR32196">
    <property type="entry name" value="ABC TRANSPORTER PERMEASE PROTEIN YPHD-RELATED-RELATED"/>
    <property type="match status" value="1"/>
</dbReference>
<dbReference type="EMBL" id="CYZE01000016">
    <property type="protein sequence ID" value="CUP01567.1"/>
    <property type="molecule type" value="Genomic_DNA"/>
</dbReference>
<dbReference type="GO" id="GO:0022857">
    <property type="term" value="F:transmembrane transporter activity"/>
    <property type="evidence" value="ECO:0007669"/>
    <property type="project" value="InterPro"/>
</dbReference>
<evidence type="ECO:0000313" key="12">
    <source>
        <dbReference type="Proteomes" id="UP000263014"/>
    </source>
</evidence>
<dbReference type="AlphaFoldDB" id="A0A174JUV1"/>
<dbReference type="InterPro" id="IPR001851">
    <property type="entry name" value="ABC_transp_permease"/>
</dbReference>
<dbReference type="RefSeq" id="WP_002601379.1">
    <property type="nucleotide sequence ID" value="NZ_CABIXC010000016.1"/>
</dbReference>
<evidence type="ECO:0000313" key="8">
    <source>
        <dbReference type="EMBL" id="RGJ06154.1"/>
    </source>
</evidence>
<evidence type="ECO:0000313" key="7">
    <source>
        <dbReference type="EMBL" id="CUP01567.1"/>
    </source>
</evidence>
<evidence type="ECO:0000256" key="5">
    <source>
        <dbReference type="ARBA" id="ARBA00023136"/>
    </source>
</evidence>
<evidence type="ECO:0000256" key="3">
    <source>
        <dbReference type="ARBA" id="ARBA00022692"/>
    </source>
</evidence>
<feature type="transmembrane region" description="Helical" evidence="6">
    <location>
        <begin position="129"/>
        <end position="151"/>
    </location>
</feature>
<comment type="subcellular location">
    <subcellularLocation>
        <location evidence="1">Cell membrane</location>
        <topology evidence="1">Multi-pass membrane protein</topology>
    </subcellularLocation>
</comment>
<dbReference type="EMBL" id="QSON01000003">
    <property type="protein sequence ID" value="RGJ06154.1"/>
    <property type="molecule type" value="Genomic_DNA"/>
</dbReference>
<evidence type="ECO:0000313" key="9">
    <source>
        <dbReference type="EMBL" id="RGM06385.1"/>
    </source>
</evidence>
<dbReference type="Proteomes" id="UP000261257">
    <property type="component" value="Unassembled WGS sequence"/>
</dbReference>
<proteinExistence type="predicted"/>
<dbReference type="Pfam" id="PF02653">
    <property type="entry name" value="BPD_transp_2"/>
    <property type="match status" value="1"/>
</dbReference>
<feature type="transmembrane region" description="Helical" evidence="6">
    <location>
        <begin position="94"/>
        <end position="117"/>
    </location>
</feature>
<sequence length="324" mass="33667">MAEKTAEKQSVKEFVNNHGIVIGFVIIFLYLSIFAPNFLSASNMINILKQISCIGIATIGVGVLIIMNCIDLSIGSMFALSGVTAGIMVSSSVAGYGLPAFVGYAVGIATGVLFGAFNGIIVAKGKIPAFIVTMGTQSIARGLALILAHGMPIGSFSDSFNYLGSTSIGGVLPWSVIVFVIVVIVMNFVMKKRPIGRYVYAVGGNEDAARVAGINVDKIKIQAYLIEGALLGLASTLMASRLKSASPNLGVGYELDAIAGCIIGGVSFTGGIGKVFDMVLGALIIGVINNGMDLLGVEAFYKQVVKGSIIVVAVLIDRKRSGRS</sequence>
<keyword evidence="2" id="KW-1003">Cell membrane</keyword>
<feature type="transmembrane region" description="Helical" evidence="6">
    <location>
        <begin position="51"/>
        <end position="74"/>
    </location>
</feature>
<evidence type="ECO:0000313" key="11">
    <source>
        <dbReference type="Proteomes" id="UP000261257"/>
    </source>
</evidence>
<dbReference type="Proteomes" id="UP000263014">
    <property type="component" value="Unassembled WGS sequence"/>
</dbReference>
<feature type="transmembrane region" description="Helical" evidence="6">
    <location>
        <begin position="20"/>
        <end position="39"/>
    </location>
</feature>
<reference evidence="11 12" key="2">
    <citation type="submission" date="2018-08" db="EMBL/GenBank/DDBJ databases">
        <title>A genome reference for cultivated species of the human gut microbiota.</title>
        <authorList>
            <person name="Zou Y."/>
            <person name="Xue W."/>
            <person name="Luo G."/>
        </authorList>
    </citation>
    <scope>NUCLEOTIDE SEQUENCE [LARGE SCALE GENOMIC DNA]</scope>
    <source>
        <strain evidence="9 11">TF05-11AC</strain>
        <strain evidence="8 12">TM09-12</strain>
    </source>
</reference>
<evidence type="ECO:0000256" key="4">
    <source>
        <dbReference type="ARBA" id="ARBA00022989"/>
    </source>
</evidence>
<dbReference type="Proteomes" id="UP000095651">
    <property type="component" value="Unassembled WGS sequence"/>
</dbReference>
<evidence type="ECO:0000256" key="1">
    <source>
        <dbReference type="ARBA" id="ARBA00004651"/>
    </source>
</evidence>
<keyword evidence="5 6" id="KW-0472">Membrane</keyword>
<gene>
    <name evidence="7" type="primary">rbsC_7</name>
    <name evidence="9" type="ORF">DXC39_09560</name>
    <name evidence="8" type="ORF">DXD79_09220</name>
    <name evidence="7" type="ORF">ERS852407_04703</name>
</gene>
<keyword evidence="4 6" id="KW-1133">Transmembrane helix</keyword>
<dbReference type="CDD" id="cd06579">
    <property type="entry name" value="TM_PBP1_transp_AraH_like"/>
    <property type="match status" value="1"/>
</dbReference>
<name>A0A174JUV1_9FIRM</name>
<feature type="transmembrane region" description="Helical" evidence="6">
    <location>
        <begin position="171"/>
        <end position="190"/>
    </location>
</feature>